<organism evidence="2 3">
    <name type="scientific">Pleurodeles waltl</name>
    <name type="common">Iberian ribbed newt</name>
    <dbReference type="NCBI Taxonomy" id="8319"/>
    <lineage>
        <taxon>Eukaryota</taxon>
        <taxon>Metazoa</taxon>
        <taxon>Chordata</taxon>
        <taxon>Craniata</taxon>
        <taxon>Vertebrata</taxon>
        <taxon>Euteleostomi</taxon>
        <taxon>Amphibia</taxon>
        <taxon>Batrachia</taxon>
        <taxon>Caudata</taxon>
        <taxon>Salamandroidea</taxon>
        <taxon>Salamandridae</taxon>
        <taxon>Pleurodelinae</taxon>
        <taxon>Pleurodeles</taxon>
    </lineage>
</organism>
<gene>
    <name evidence="2" type="ORF">NDU88_001947</name>
</gene>
<evidence type="ECO:0000313" key="3">
    <source>
        <dbReference type="Proteomes" id="UP001066276"/>
    </source>
</evidence>
<evidence type="ECO:0000313" key="2">
    <source>
        <dbReference type="EMBL" id="KAJ1206544.1"/>
    </source>
</evidence>
<dbReference type="EMBL" id="JANPWB010000002">
    <property type="protein sequence ID" value="KAJ1206544.1"/>
    <property type="molecule type" value="Genomic_DNA"/>
</dbReference>
<sequence length="163" mass="17538">MRDGVFLAPPLRGGVSLEGSLGLPSRSTPSLTLLRDRPRSPDPRRARGRPRVPFSGHLRIAPLHLRLGTAQSRLRFSLEGLPGFRPPALGNNRPGPLHQFGPVALARQRLPAPPEAPAYRGGEGRRSTSESAGRIRTPARPGSRTGTRMHPGPVPSSTVTSRH</sequence>
<feature type="compositionally biased region" description="Basic and acidic residues" evidence="1">
    <location>
        <begin position="34"/>
        <end position="45"/>
    </location>
</feature>
<accession>A0AAV7W326</accession>
<proteinExistence type="predicted"/>
<dbReference type="AlphaFoldDB" id="A0AAV7W326"/>
<protein>
    <submittedName>
        <fullName evidence="2">Uncharacterized protein</fullName>
    </submittedName>
</protein>
<feature type="region of interest" description="Disordered" evidence="1">
    <location>
        <begin position="18"/>
        <end position="52"/>
    </location>
</feature>
<name>A0AAV7W326_PLEWA</name>
<feature type="compositionally biased region" description="Low complexity" evidence="1">
    <location>
        <begin position="19"/>
        <end position="33"/>
    </location>
</feature>
<reference evidence="2" key="1">
    <citation type="journal article" date="2022" name="bioRxiv">
        <title>Sequencing and chromosome-scale assembly of the giantPleurodeles waltlgenome.</title>
        <authorList>
            <person name="Brown T."/>
            <person name="Elewa A."/>
            <person name="Iarovenko S."/>
            <person name="Subramanian E."/>
            <person name="Araus A.J."/>
            <person name="Petzold A."/>
            <person name="Susuki M."/>
            <person name="Suzuki K.-i.T."/>
            <person name="Hayashi T."/>
            <person name="Toyoda A."/>
            <person name="Oliveira C."/>
            <person name="Osipova E."/>
            <person name="Leigh N.D."/>
            <person name="Simon A."/>
            <person name="Yun M.H."/>
        </authorList>
    </citation>
    <scope>NUCLEOTIDE SEQUENCE</scope>
    <source>
        <strain evidence="2">20211129_DDA</strain>
        <tissue evidence="2">Liver</tissue>
    </source>
</reference>
<evidence type="ECO:0000256" key="1">
    <source>
        <dbReference type="SAM" id="MobiDB-lite"/>
    </source>
</evidence>
<keyword evidence="3" id="KW-1185">Reference proteome</keyword>
<comment type="caution">
    <text evidence="2">The sequence shown here is derived from an EMBL/GenBank/DDBJ whole genome shotgun (WGS) entry which is preliminary data.</text>
</comment>
<feature type="region of interest" description="Disordered" evidence="1">
    <location>
        <begin position="113"/>
        <end position="163"/>
    </location>
</feature>
<dbReference type="Proteomes" id="UP001066276">
    <property type="component" value="Chromosome 1_2"/>
</dbReference>